<evidence type="ECO:0000313" key="1">
    <source>
        <dbReference type="EMBL" id="EDL95739.1"/>
    </source>
</evidence>
<protein>
    <submittedName>
        <fullName evidence="1">RCG58011</fullName>
    </submittedName>
</protein>
<reference evidence="2" key="1">
    <citation type="submission" date="2005-09" db="EMBL/GenBank/DDBJ databases">
        <authorList>
            <person name="Mural R.J."/>
            <person name="Li P.W."/>
            <person name="Adams M.D."/>
            <person name="Amanatides P.G."/>
            <person name="Baden-Tillson H."/>
            <person name="Barnstead M."/>
            <person name="Chin S.H."/>
            <person name="Dew I."/>
            <person name="Evans C.A."/>
            <person name="Ferriera S."/>
            <person name="Flanigan M."/>
            <person name="Fosler C."/>
            <person name="Glodek A."/>
            <person name="Gu Z."/>
            <person name="Holt R.A."/>
            <person name="Jennings D."/>
            <person name="Kraft C.L."/>
            <person name="Lu F."/>
            <person name="Nguyen T."/>
            <person name="Nusskern D.R."/>
            <person name="Pfannkoch C.M."/>
            <person name="Sitter C."/>
            <person name="Sutton G.G."/>
            <person name="Venter J.C."/>
            <person name="Wang Z."/>
            <person name="Woodage T."/>
            <person name="Zheng X.H."/>
            <person name="Zhong F."/>
        </authorList>
    </citation>
    <scope>NUCLEOTIDE SEQUENCE [LARGE SCALE GENOMIC DNA]</scope>
    <source>
        <strain>BN</strain>
        <strain evidence="2">Sprague-Dawley</strain>
    </source>
</reference>
<organism evidence="1 2">
    <name type="scientific">Rattus norvegicus</name>
    <name type="common">Rat</name>
    <dbReference type="NCBI Taxonomy" id="10116"/>
    <lineage>
        <taxon>Eukaryota</taxon>
        <taxon>Metazoa</taxon>
        <taxon>Chordata</taxon>
        <taxon>Craniata</taxon>
        <taxon>Vertebrata</taxon>
        <taxon>Euteleostomi</taxon>
        <taxon>Mammalia</taxon>
        <taxon>Eutheria</taxon>
        <taxon>Euarchontoglires</taxon>
        <taxon>Glires</taxon>
        <taxon>Rodentia</taxon>
        <taxon>Myomorpha</taxon>
        <taxon>Muroidea</taxon>
        <taxon>Muridae</taxon>
        <taxon>Murinae</taxon>
        <taxon>Rattus</taxon>
    </lineage>
</organism>
<evidence type="ECO:0000313" key="2">
    <source>
        <dbReference type="Proteomes" id="UP000234681"/>
    </source>
</evidence>
<sequence>MGVYHKLPEVLQRLLSLCSNFFQG</sequence>
<dbReference type="EMBL" id="CH473975">
    <property type="protein sequence ID" value="EDL95739.1"/>
    <property type="molecule type" value="Genomic_DNA"/>
</dbReference>
<accession>A6J566</accession>
<name>A6J566_RAT</name>
<dbReference type="AlphaFoldDB" id="A6J566"/>
<gene>
    <name evidence="1" type="ORF">rCG_58011</name>
</gene>
<dbReference type="Proteomes" id="UP000234681">
    <property type="component" value="Chromosome 8"/>
</dbReference>
<proteinExistence type="predicted"/>